<feature type="signal peptide" evidence="2">
    <location>
        <begin position="1"/>
        <end position="21"/>
    </location>
</feature>
<feature type="non-terminal residue" evidence="3">
    <location>
        <position position="595"/>
    </location>
</feature>
<dbReference type="Pfam" id="PF01344">
    <property type="entry name" value="Kelch_1"/>
    <property type="match status" value="1"/>
</dbReference>
<proteinExistence type="predicted"/>
<gene>
    <name evidence="3" type="ORF">TCAL_13080</name>
</gene>
<reference evidence="3 4" key="1">
    <citation type="journal article" date="2018" name="Nat. Ecol. Evol.">
        <title>Genomic signatures of mitonuclear coevolution across populations of Tigriopus californicus.</title>
        <authorList>
            <person name="Barreto F.S."/>
            <person name="Watson E.T."/>
            <person name="Lima T.G."/>
            <person name="Willett C.S."/>
            <person name="Edmands S."/>
            <person name="Li W."/>
            <person name="Burton R.S."/>
        </authorList>
    </citation>
    <scope>NUCLEOTIDE SEQUENCE [LARGE SCALE GENOMIC DNA]</scope>
    <source>
        <strain evidence="3 4">San Diego</strain>
    </source>
</reference>
<evidence type="ECO:0000313" key="3">
    <source>
        <dbReference type="EMBL" id="TRY80366.1"/>
    </source>
</evidence>
<dbReference type="AlphaFoldDB" id="A0A553PRR4"/>
<keyword evidence="2" id="KW-0732">Signal</keyword>
<dbReference type="Gene3D" id="2.120.10.80">
    <property type="entry name" value="Kelch-type beta propeller"/>
    <property type="match status" value="3"/>
</dbReference>
<dbReference type="EMBL" id="VCGU01000001">
    <property type="protein sequence ID" value="TRY80366.1"/>
    <property type="molecule type" value="Genomic_DNA"/>
</dbReference>
<evidence type="ECO:0000256" key="2">
    <source>
        <dbReference type="SAM" id="SignalP"/>
    </source>
</evidence>
<evidence type="ECO:0008006" key="5">
    <source>
        <dbReference type="Google" id="ProtNLM"/>
    </source>
</evidence>
<dbReference type="PANTHER" id="PTHR45632">
    <property type="entry name" value="LD33804P"/>
    <property type="match status" value="1"/>
</dbReference>
<dbReference type="InterPro" id="IPR015915">
    <property type="entry name" value="Kelch-typ_b-propeller"/>
</dbReference>
<name>A0A553PRR4_TIGCA</name>
<dbReference type="Pfam" id="PF24681">
    <property type="entry name" value="Kelch_KLHDC2_KLHL20_DRC7"/>
    <property type="match status" value="1"/>
</dbReference>
<evidence type="ECO:0000256" key="1">
    <source>
        <dbReference type="ARBA" id="ARBA00022441"/>
    </source>
</evidence>
<accession>A0A553PRR4</accession>
<organism evidence="3 4">
    <name type="scientific">Tigriopus californicus</name>
    <name type="common">Marine copepod</name>
    <dbReference type="NCBI Taxonomy" id="6832"/>
    <lineage>
        <taxon>Eukaryota</taxon>
        <taxon>Metazoa</taxon>
        <taxon>Ecdysozoa</taxon>
        <taxon>Arthropoda</taxon>
        <taxon>Crustacea</taxon>
        <taxon>Multicrustacea</taxon>
        <taxon>Hexanauplia</taxon>
        <taxon>Copepoda</taxon>
        <taxon>Harpacticoida</taxon>
        <taxon>Harpacticidae</taxon>
        <taxon>Tigriopus</taxon>
    </lineage>
</organism>
<dbReference type="STRING" id="6832.A0A553PRR4"/>
<comment type="caution">
    <text evidence="3">The sequence shown here is derived from an EMBL/GenBank/DDBJ whole genome shotgun (WGS) entry which is preliminary data.</text>
</comment>
<keyword evidence="1" id="KW-0880">Kelch repeat</keyword>
<dbReference type="Proteomes" id="UP000318571">
    <property type="component" value="Chromosome 12"/>
</dbReference>
<feature type="chain" id="PRO_5021804271" description="N-acetylneuraminate epimerase" evidence="2">
    <location>
        <begin position="22"/>
        <end position="595"/>
    </location>
</feature>
<dbReference type="InterPro" id="IPR006652">
    <property type="entry name" value="Kelch_1"/>
</dbReference>
<dbReference type="SUPFAM" id="SSF117281">
    <property type="entry name" value="Kelch motif"/>
    <property type="match status" value="2"/>
</dbReference>
<dbReference type="SMART" id="SM00612">
    <property type="entry name" value="Kelch"/>
    <property type="match status" value="5"/>
</dbReference>
<protein>
    <recommendedName>
        <fullName evidence="5">N-acetylneuraminate epimerase</fullName>
    </recommendedName>
</protein>
<evidence type="ECO:0000313" key="4">
    <source>
        <dbReference type="Proteomes" id="UP000318571"/>
    </source>
</evidence>
<sequence length="595" mass="65356">MRMTCLKSSAILALCVTLVCAENPTDGVGLVIGGFGGGITIEAITADAICQAPIPEAPTGNIEGWVSEVMDNEIWLCGGSDLNFRAECYSIPISGGNWKEQASLQKAREYASSFVMGDQMVILGGYNDRNGWLDEVERYDPVSKTWEVMTDWTLPRKLFNLCALPMDDTHIIIAGGNEYDQAYRDLVDILDITTGVWESAEPLPFGRAAHDSCHNHANETLFFSYTDRSWTILAELNEKKMGHKMTWLDGQVAVIGGYRDSLIGNVEVFDGIEWTVRSDSLTFARWAFGLPDYIPSGSSIGWISIILALCATLTRAQNPTDGTGLVIGGFGGSINIEVITGDAICDAPIPGAPSGSIEGWVSEVMDNEIWLCGGSDLNFRADCYSIPISGGSWEKQASLLKAREYASSFVMGDQMVVLGGYNDRAGWLDEVERYDPVSKTWEVMTDWTLPRKLFNLCALPMDDTHIIIAGGNEYAQDYRDLVDILDITTGVWESAEALPFGRAAHDCINYELNGEKGMLMTGGCTEACQQTLFFSYTTRTWTVLSDLFEEKMGHKMTWVDGQVAVIGGYRDSLIGSVEVFDGTSWTVREDSLHFA</sequence>
<keyword evidence="4" id="KW-1185">Reference proteome</keyword>